<evidence type="ECO:0000256" key="2">
    <source>
        <dbReference type="SAM" id="SignalP"/>
    </source>
</evidence>
<comment type="similarity">
    <text evidence="1">Belongs to the canopy family.</text>
</comment>
<dbReference type="InterPro" id="IPR042415">
    <property type="entry name" value="CNPY"/>
</dbReference>
<dbReference type="Pfam" id="PF11938">
    <property type="entry name" value="DUF3456"/>
    <property type="match status" value="1"/>
</dbReference>
<evidence type="ECO:0000313" key="5">
    <source>
        <dbReference type="WBParaSite" id="SVE_1734900.1"/>
    </source>
</evidence>
<keyword evidence="2" id="KW-0732">Signal</keyword>
<sequence length="179" mass="20575">MRCFIIFTVCLYFQLVLSVNNPSIQCSACLLIVNEMEEIILKADPNEKIESGSYRLAPDGQQNLIKTSYARSELHLIEKLENICGNVNKYGYSSKNLSGKMHYMPKEWIPTGKDKITDELTRKLSEGCEDFIDEYHDDILKILRKENREVFKDLCHVKTNVCSLVDVGVFSSNKLKEEL</sequence>
<dbReference type="InterPro" id="IPR021852">
    <property type="entry name" value="DUF3456"/>
</dbReference>
<dbReference type="GO" id="GO:0005783">
    <property type="term" value="C:endoplasmic reticulum"/>
    <property type="evidence" value="ECO:0007669"/>
    <property type="project" value="TreeGrafter"/>
</dbReference>
<reference evidence="5" key="2">
    <citation type="submission" date="2015-08" db="UniProtKB">
        <authorList>
            <consortium name="WormBaseParasite"/>
        </authorList>
    </citation>
    <scope>IDENTIFICATION</scope>
</reference>
<feature type="domain" description="DUF3456" evidence="3">
    <location>
        <begin position="25"/>
        <end position="162"/>
    </location>
</feature>
<protein>
    <submittedName>
        <fullName evidence="5">DUF3456 domain-containing protein</fullName>
    </submittedName>
</protein>
<dbReference type="Proteomes" id="UP000035680">
    <property type="component" value="Unassembled WGS sequence"/>
</dbReference>
<dbReference type="PANTHER" id="PTHR13341:SF2">
    <property type="entry name" value="PROTEIN SEELE"/>
    <property type="match status" value="1"/>
</dbReference>
<reference evidence="4" key="1">
    <citation type="submission" date="2014-07" db="EMBL/GenBank/DDBJ databases">
        <authorList>
            <person name="Martin A.A"/>
            <person name="De Silva N."/>
        </authorList>
    </citation>
    <scope>NUCLEOTIDE SEQUENCE</scope>
</reference>
<accession>A0A0K0FY23</accession>
<feature type="signal peptide" evidence="2">
    <location>
        <begin position="1"/>
        <end position="18"/>
    </location>
</feature>
<keyword evidence="4" id="KW-1185">Reference proteome</keyword>
<feature type="chain" id="PRO_5005330551" evidence="2">
    <location>
        <begin position="19"/>
        <end position="179"/>
    </location>
</feature>
<dbReference type="WBParaSite" id="SVE_1734900.1">
    <property type="protein sequence ID" value="SVE_1734900.1"/>
    <property type="gene ID" value="SVE_1734900"/>
</dbReference>
<evidence type="ECO:0000259" key="3">
    <source>
        <dbReference type="Pfam" id="PF11938"/>
    </source>
</evidence>
<organism evidence="4 5">
    <name type="scientific">Strongyloides venezuelensis</name>
    <name type="common">Threadworm</name>
    <dbReference type="NCBI Taxonomy" id="75913"/>
    <lineage>
        <taxon>Eukaryota</taxon>
        <taxon>Metazoa</taxon>
        <taxon>Ecdysozoa</taxon>
        <taxon>Nematoda</taxon>
        <taxon>Chromadorea</taxon>
        <taxon>Rhabditida</taxon>
        <taxon>Tylenchina</taxon>
        <taxon>Panagrolaimomorpha</taxon>
        <taxon>Strongyloidoidea</taxon>
        <taxon>Strongyloididae</taxon>
        <taxon>Strongyloides</taxon>
    </lineage>
</organism>
<dbReference type="PANTHER" id="PTHR13341">
    <property type="entry name" value="MIR-INTERACTING SAPOSIN-LIKE PROTEIN"/>
    <property type="match status" value="1"/>
</dbReference>
<dbReference type="Gene3D" id="1.10.225.10">
    <property type="entry name" value="Saposin-like"/>
    <property type="match status" value="1"/>
</dbReference>
<evidence type="ECO:0000256" key="1">
    <source>
        <dbReference type="ARBA" id="ARBA00007285"/>
    </source>
</evidence>
<dbReference type="AlphaFoldDB" id="A0A0K0FY23"/>
<evidence type="ECO:0000313" key="4">
    <source>
        <dbReference type="Proteomes" id="UP000035680"/>
    </source>
</evidence>
<name>A0A0K0FY23_STRVS</name>
<proteinExistence type="inferred from homology"/>